<dbReference type="Pfam" id="PF00168">
    <property type="entry name" value="C2"/>
    <property type="match status" value="1"/>
</dbReference>
<keyword evidence="4" id="KW-1003">Cell membrane</keyword>
<dbReference type="InterPro" id="IPR000008">
    <property type="entry name" value="C2_dom"/>
</dbReference>
<dbReference type="GO" id="GO:0051209">
    <property type="term" value="P:release of sequestered calcium ion into cytosol"/>
    <property type="evidence" value="ECO:0007669"/>
    <property type="project" value="TreeGrafter"/>
</dbReference>
<dbReference type="Gene3D" id="1.10.238.10">
    <property type="entry name" value="EF-hand"/>
    <property type="match status" value="1"/>
</dbReference>
<keyword evidence="7" id="KW-0807">Transducer</keyword>
<feature type="domain" description="PI-PLC Y-box" evidence="11">
    <location>
        <begin position="369"/>
        <end position="455"/>
    </location>
</feature>
<dbReference type="PANTHER" id="PTHR10336:SF204">
    <property type="entry name" value="PHOSPHOINOSITIDE PHOSPHOLIPASE C 4-RELATED"/>
    <property type="match status" value="1"/>
</dbReference>
<dbReference type="PANTHER" id="PTHR10336">
    <property type="entry name" value="PHOSPHOINOSITIDE-SPECIFIC PHOSPHOLIPASE C FAMILY PROTEIN"/>
    <property type="match status" value="1"/>
</dbReference>
<feature type="compositionally biased region" description="Basic and acidic residues" evidence="9">
    <location>
        <begin position="276"/>
        <end position="287"/>
    </location>
</feature>
<dbReference type="GO" id="GO:0004435">
    <property type="term" value="F:phosphatidylinositol-4,5-bisphosphate phospholipase C activity"/>
    <property type="evidence" value="ECO:0007669"/>
    <property type="project" value="UniProtKB-EC"/>
</dbReference>
<dbReference type="GO" id="GO:0006950">
    <property type="term" value="P:response to stress"/>
    <property type="evidence" value="ECO:0007669"/>
    <property type="project" value="UniProtKB-ARBA"/>
</dbReference>
<comment type="subcellular location">
    <subcellularLocation>
        <location evidence="2">Cell membrane</location>
        <topology evidence="2">Peripheral membrane protein</topology>
    </subcellularLocation>
</comment>
<evidence type="ECO:0000259" key="10">
    <source>
        <dbReference type="PROSITE" id="PS50004"/>
    </source>
</evidence>
<accession>A0A9D4V2G4</accession>
<evidence type="ECO:0000256" key="6">
    <source>
        <dbReference type="ARBA" id="ARBA00023136"/>
    </source>
</evidence>
<dbReference type="SUPFAM" id="SSF49562">
    <property type="entry name" value="C2 domain (Calcium/lipid-binding domain, CaLB)"/>
    <property type="match status" value="1"/>
</dbReference>
<evidence type="ECO:0000256" key="7">
    <source>
        <dbReference type="ARBA" id="ARBA00023224"/>
    </source>
</evidence>
<dbReference type="FunFam" id="2.60.40.150:FF:000060">
    <property type="entry name" value="Phosphoinositide phospholipase C"/>
    <property type="match status" value="1"/>
</dbReference>
<feature type="compositionally biased region" description="Basic and acidic residues" evidence="9">
    <location>
        <begin position="321"/>
        <end position="336"/>
    </location>
</feature>
<evidence type="ECO:0000256" key="9">
    <source>
        <dbReference type="SAM" id="MobiDB-lite"/>
    </source>
</evidence>
<organism evidence="12 13">
    <name type="scientific">Adiantum capillus-veneris</name>
    <name type="common">Maidenhair fern</name>
    <dbReference type="NCBI Taxonomy" id="13818"/>
    <lineage>
        <taxon>Eukaryota</taxon>
        <taxon>Viridiplantae</taxon>
        <taxon>Streptophyta</taxon>
        <taxon>Embryophyta</taxon>
        <taxon>Tracheophyta</taxon>
        <taxon>Polypodiopsida</taxon>
        <taxon>Polypodiidae</taxon>
        <taxon>Polypodiales</taxon>
        <taxon>Pteridineae</taxon>
        <taxon>Pteridaceae</taxon>
        <taxon>Vittarioideae</taxon>
        <taxon>Adiantum</taxon>
    </lineage>
</organism>
<keyword evidence="6" id="KW-0472">Membrane</keyword>
<dbReference type="SMART" id="SM00239">
    <property type="entry name" value="C2"/>
    <property type="match status" value="1"/>
</dbReference>
<evidence type="ECO:0000313" key="13">
    <source>
        <dbReference type="Proteomes" id="UP000886520"/>
    </source>
</evidence>
<comment type="catalytic activity">
    <reaction evidence="1 8">
        <text>a 1,2-diacyl-sn-glycero-3-phospho-(1D-myo-inositol-4,5-bisphosphate) + H2O = 1D-myo-inositol 1,4,5-trisphosphate + a 1,2-diacyl-sn-glycerol + H(+)</text>
        <dbReference type="Rhea" id="RHEA:33179"/>
        <dbReference type="ChEBI" id="CHEBI:15377"/>
        <dbReference type="ChEBI" id="CHEBI:15378"/>
        <dbReference type="ChEBI" id="CHEBI:17815"/>
        <dbReference type="ChEBI" id="CHEBI:58456"/>
        <dbReference type="ChEBI" id="CHEBI:203600"/>
        <dbReference type="EC" id="3.1.4.11"/>
    </reaction>
</comment>
<proteinExistence type="predicted"/>
<dbReference type="InterPro" id="IPR017946">
    <property type="entry name" value="PLC-like_Pdiesterase_TIM-brl"/>
</dbReference>
<comment type="caution">
    <text evidence="12">The sequence shown here is derived from an EMBL/GenBank/DDBJ whole genome shotgun (WGS) entry which is preliminary data.</text>
</comment>
<dbReference type="GO" id="GO:0048015">
    <property type="term" value="P:phosphatidylinositol-mediated signaling"/>
    <property type="evidence" value="ECO:0007669"/>
    <property type="project" value="TreeGrafter"/>
</dbReference>
<reference evidence="12" key="1">
    <citation type="submission" date="2021-01" db="EMBL/GenBank/DDBJ databases">
        <title>Adiantum capillus-veneris genome.</title>
        <authorList>
            <person name="Fang Y."/>
            <person name="Liao Q."/>
        </authorList>
    </citation>
    <scope>NUCLEOTIDE SEQUENCE</scope>
    <source>
        <strain evidence="12">H3</strain>
        <tissue evidence="12">Leaf</tissue>
    </source>
</reference>
<dbReference type="InterPro" id="IPR001711">
    <property type="entry name" value="PLipase_C_Pinositol-sp_Y"/>
</dbReference>
<dbReference type="GO" id="GO:0016042">
    <property type="term" value="P:lipid catabolic process"/>
    <property type="evidence" value="ECO:0007669"/>
    <property type="project" value="UniProtKB-KW"/>
</dbReference>
<keyword evidence="5 8" id="KW-0378">Hydrolase</keyword>
<evidence type="ECO:0000256" key="1">
    <source>
        <dbReference type="ARBA" id="ARBA00001195"/>
    </source>
</evidence>
<dbReference type="InterPro" id="IPR001192">
    <property type="entry name" value="PI-PLC_fam"/>
</dbReference>
<dbReference type="InterPro" id="IPR035892">
    <property type="entry name" value="C2_domain_sf"/>
</dbReference>
<name>A0A9D4V2G4_ADICA</name>
<dbReference type="CDD" id="cd00275">
    <property type="entry name" value="C2_PLC_like"/>
    <property type="match status" value="1"/>
</dbReference>
<evidence type="ECO:0000259" key="11">
    <source>
        <dbReference type="PROSITE" id="PS50008"/>
    </source>
</evidence>
<dbReference type="InterPro" id="IPR000909">
    <property type="entry name" value="PLipase_C_PInositol-sp_X_dom"/>
</dbReference>
<dbReference type="PRINTS" id="PR00390">
    <property type="entry name" value="PHPHLIPASEC"/>
</dbReference>
<dbReference type="OrthoDB" id="269822at2759"/>
<evidence type="ECO:0000256" key="8">
    <source>
        <dbReference type="RuleBase" id="RU361133"/>
    </source>
</evidence>
<feature type="domain" description="C2" evidence="10">
    <location>
        <begin position="460"/>
        <end position="591"/>
    </location>
</feature>
<dbReference type="SMART" id="SM00149">
    <property type="entry name" value="PLCYc"/>
    <property type="match status" value="1"/>
</dbReference>
<dbReference type="GO" id="GO:0005886">
    <property type="term" value="C:plasma membrane"/>
    <property type="evidence" value="ECO:0007669"/>
    <property type="project" value="UniProtKB-SubCell"/>
</dbReference>
<evidence type="ECO:0000313" key="12">
    <source>
        <dbReference type="EMBL" id="KAI5078048.1"/>
    </source>
</evidence>
<dbReference type="PROSITE" id="PS50004">
    <property type="entry name" value="C2"/>
    <property type="match status" value="1"/>
</dbReference>
<evidence type="ECO:0000256" key="3">
    <source>
        <dbReference type="ARBA" id="ARBA00012368"/>
    </source>
</evidence>
<keyword evidence="8" id="KW-0442">Lipid degradation</keyword>
<sequence>MLAVKSFWRCLSCHTFDVDLSAPKDVKDLFKKYSEYEVMRPEHFQKFLFEVQGETKSEADAEAIMTKFLSEKGTVWEKLTRPKFTLDALLTYLFNEQLNPAIDYEVHHDMKLPISQYFIYTGHNSYLTGNQLSSDCSEKPIVTALKRGVRVIELDLWPNPSKDNILVLHGRTLTTPVDFEKCIVAIRDNAFVSSEFPVVITFEDHLPATLQAKAAEIVHKVLGDTLYYPDASQEGFPEFPSPEVLKRRIIISTKPPKEYLACQKSESPQALSLGAVEERKEIEREGSWGDELPEISEDFPSPEKSLPVSVEPAPELDSSDEENKPPEKRDESKVAPEYKRIITIRAGKPKGDSLKDALAGDDAYARRVSLSEPQLSKVVKSHPRIVVSFTNKNILRVYPKGTRIDSSNYNPLKAWAHGAQMVAFNMQGYGRPLWLVHGFFRANGGCGYVKKPDFLVDGNSEGQLTRQPSFDPTNPGPVKKTLKVKVYQGRGWLERFSRNHFDSFTPPDFYTRVGIAGVKVDTVMKNTQTKMDNWAPRWEDEFEFPLRVPELALLRIEVHEYDATGKDDFGGQTCLPVQELKPGIRTVPLYDKKGNELSPVRLLMRFTFLD</sequence>
<dbReference type="EMBL" id="JABFUD020000007">
    <property type="protein sequence ID" value="KAI5078048.1"/>
    <property type="molecule type" value="Genomic_DNA"/>
</dbReference>
<dbReference type="Proteomes" id="UP000886520">
    <property type="component" value="Chromosome 7"/>
</dbReference>
<feature type="region of interest" description="Disordered" evidence="9">
    <location>
        <begin position="272"/>
        <end position="336"/>
    </location>
</feature>
<dbReference type="SMART" id="SM00148">
    <property type="entry name" value="PLCXc"/>
    <property type="match status" value="1"/>
</dbReference>
<dbReference type="EC" id="3.1.4.11" evidence="3 8"/>
<keyword evidence="8" id="KW-0443">Lipid metabolism</keyword>
<dbReference type="AlphaFoldDB" id="A0A9D4V2G4"/>
<dbReference type="Gene3D" id="2.60.40.150">
    <property type="entry name" value="C2 domain"/>
    <property type="match status" value="1"/>
</dbReference>
<evidence type="ECO:0000256" key="4">
    <source>
        <dbReference type="ARBA" id="ARBA00022475"/>
    </source>
</evidence>
<dbReference type="Pfam" id="PF00388">
    <property type="entry name" value="PI-PLC-X"/>
    <property type="match status" value="1"/>
</dbReference>
<dbReference type="Gene3D" id="3.20.20.190">
    <property type="entry name" value="Phosphatidylinositol (PI) phosphodiesterase"/>
    <property type="match status" value="1"/>
</dbReference>
<dbReference type="SUPFAM" id="SSF51695">
    <property type="entry name" value="PLC-like phosphodiesterases"/>
    <property type="match status" value="1"/>
</dbReference>
<protein>
    <recommendedName>
        <fullName evidence="3 8">Phosphoinositide phospholipase C</fullName>
        <ecNumber evidence="3 8">3.1.4.11</ecNumber>
    </recommendedName>
</protein>
<gene>
    <name evidence="12" type="ORF">GOP47_0007872</name>
</gene>
<keyword evidence="13" id="KW-1185">Reference proteome</keyword>
<evidence type="ECO:0000256" key="5">
    <source>
        <dbReference type="ARBA" id="ARBA00022801"/>
    </source>
</evidence>
<dbReference type="PROSITE" id="PS50007">
    <property type="entry name" value="PIPLC_X_DOMAIN"/>
    <property type="match status" value="1"/>
</dbReference>
<evidence type="ECO:0000256" key="2">
    <source>
        <dbReference type="ARBA" id="ARBA00004202"/>
    </source>
</evidence>
<dbReference type="Pfam" id="PF00387">
    <property type="entry name" value="PI-PLC-Y"/>
    <property type="match status" value="1"/>
</dbReference>
<dbReference type="PROSITE" id="PS50008">
    <property type="entry name" value="PIPLC_Y_DOMAIN"/>
    <property type="match status" value="1"/>
</dbReference>